<evidence type="ECO:0000313" key="2">
    <source>
        <dbReference type="EMBL" id="KAK0055542.1"/>
    </source>
</evidence>
<dbReference type="EMBL" id="JASAOG010000069">
    <property type="protein sequence ID" value="KAK0055542.1"/>
    <property type="molecule type" value="Genomic_DNA"/>
</dbReference>
<gene>
    <name evidence="2" type="ORF">Bpfe_015053</name>
</gene>
<sequence length="516" mass="58667">MWDVHNTCLAVAIMSVLLSCAVIWSSLTAQDSPLTRQEKEVMRMLSELNQTITGVDKGGQSKDVLRFVSSTLPWLAKLDALGNYFTGGNFLGANKYHQKYTHGVLSILTHFQDLGGIFADCLQDVAFDHRQAVSPEMTYENRFLWDRSRDGIYRHKHKFKLHYGTAAFFSCDALGVVSDKKCGHVLLMQDPIRMAMAEYGSCHVELRDDPWCRLARSPGVSVEEWIIARGNPVFKSLVYNPILCLHTKASCEENLHTFLANLTSTINTNLVSYIIGNLDSWFSVVGLHEHLADSLAMLHHVTRLPLHQCHQLSHLASSVPRQKPLASSRHSKLPSLPSLVENSQSDVSFLVELSVAENKLISSLPALELRQSANSESDRDRTLPDVDVVDFDVWEANHQENNSIIVDNDSDVDMLQNEDNFKDLNLNDTGISDDYEDYDNDEDESQEKLREVMEDHQLTSDTRRYLETNRQRENLYIKLSRNQKVLNALSLDLSLYEAVKRLYSIQSRIFFNSIHH</sequence>
<keyword evidence="1" id="KW-0732">Signal</keyword>
<feature type="signal peptide" evidence="1">
    <location>
        <begin position="1"/>
        <end position="29"/>
    </location>
</feature>
<proteinExistence type="predicted"/>
<protein>
    <submittedName>
        <fullName evidence="2">Uncharacterized protein</fullName>
    </submittedName>
</protein>
<accession>A0AAD8BJ40</accession>
<keyword evidence="3" id="KW-1185">Reference proteome</keyword>
<name>A0AAD8BJ40_BIOPF</name>
<organism evidence="2 3">
    <name type="scientific">Biomphalaria pfeifferi</name>
    <name type="common">Bloodfluke planorb</name>
    <name type="synonym">Freshwater snail</name>
    <dbReference type="NCBI Taxonomy" id="112525"/>
    <lineage>
        <taxon>Eukaryota</taxon>
        <taxon>Metazoa</taxon>
        <taxon>Spiralia</taxon>
        <taxon>Lophotrochozoa</taxon>
        <taxon>Mollusca</taxon>
        <taxon>Gastropoda</taxon>
        <taxon>Heterobranchia</taxon>
        <taxon>Euthyneura</taxon>
        <taxon>Panpulmonata</taxon>
        <taxon>Hygrophila</taxon>
        <taxon>Lymnaeoidea</taxon>
        <taxon>Planorbidae</taxon>
        <taxon>Biomphalaria</taxon>
    </lineage>
</organism>
<dbReference type="Proteomes" id="UP001233172">
    <property type="component" value="Unassembled WGS sequence"/>
</dbReference>
<dbReference type="InterPro" id="IPR027417">
    <property type="entry name" value="P-loop_NTPase"/>
</dbReference>
<reference evidence="2" key="1">
    <citation type="journal article" date="2023" name="PLoS Negl. Trop. Dis.">
        <title>A genome sequence for Biomphalaria pfeifferi, the major vector snail for the human-infecting parasite Schistosoma mansoni.</title>
        <authorList>
            <person name="Bu L."/>
            <person name="Lu L."/>
            <person name="Laidemitt M.R."/>
            <person name="Zhang S.M."/>
            <person name="Mutuku M."/>
            <person name="Mkoji G."/>
            <person name="Steinauer M."/>
            <person name="Loker E.S."/>
        </authorList>
    </citation>
    <scope>NUCLEOTIDE SEQUENCE</scope>
    <source>
        <strain evidence="2">KasaAsao</strain>
    </source>
</reference>
<evidence type="ECO:0000256" key="1">
    <source>
        <dbReference type="SAM" id="SignalP"/>
    </source>
</evidence>
<evidence type="ECO:0000313" key="3">
    <source>
        <dbReference type="Proteomes" id="UP001233172"/>
    </source>
</evidence>
<dbReference type="Gene3D" id="3.40.50.300">
    <property type="entry name" value="P-loop containing nucleotide triphosphate hydrolases"/>
    <property type="match status" value="1"/>
</dbReference>
<reference evidence="2" key="2">
    <citation type="submission" date="2023-04" db="EMBL/GenBank/DDBJ databases">
        <authorList>
            <person name="Bu L."/>
            <person name="Lu L."/>
            <person name="Laidemitt M.R."/>
            <person name="Zhang S.M."/>
            <person name="Mutuku M."/>
            <person name="Mkoji G."/>
            <person name="Steinauer M."/>
            <person name="Loker E.S."/>
        </authorList>
    </citation>
    <scope>NUCLEOTIDE SEQUENCE</scope>
    <source>
        <strain evidence="2">KasaAsao</strain>
        <tissue evidence="2">Whole Snail</tissue>
    </source>
</reference>
<comment type="caution">
    <text evidence="2">The sequence shown here is derived from an EMBL/GenBank/DDBJ whole genome shotgun (WGS) entry which is preliminary data.</text>
</comment>
<feature type="chain" id="PRO_5041988612" evidence="1">
    <location>
        <begin position="30"/>
        <end position="516"/>
    </location>
</feature>
<dbReference type="AlphaFoldDB" id="A0AAD8BJ40"/>